<evidence type="ECO:0000256" key="1">
    <source>
        <dbReference type="SAM" id="MobiDB-lite"/>
    </source>
</evidence>
<dbReference type="EMBL" id="JBAMMX010000015">
    <property type="protein sequence ID" value="KAK6926426.1"/>
    <property type="molecule type" value="Genomic_DNA"/>
</dbReference>
<keyword evidence="3" id="KW-1185">Reference proteome</keyword>
<organism evidence="2 3">
    <name type="scientific">Dillenia turbinata</name>
    <dbReference type="NCBI Taxonomy" id="194707"/>
    <lineage>
        <taxon>Eukaryota</taxon>
        <taxon>Viridiplantae</taxon>
        <taxon>Streptophyta</taxon>
        <taxon>Embryophyta</taxon>
        <taxon>Tracheophyta</taxon>
        <taxon>Spermatophyta</taxon>
        <taxon>Magnoliopsida</taxon>
        <taxon>eudicotyledons</taxon>
        <taxon>Gunneridae</taxon>
        <taxon>Pentapetalae</taxon>
        <taxon>Dilleniales</taxon>
        <taxon>Dilleniaceae</taxon>
        <taxon>Dillenia</taxon>
    </lineage>
</organism>
<gene>
    <name evidence="2" type="ORF">RJ641_008145</name>
</gene>
<name>A0AAN8VA70_9MAGN</name>
<dbReference type="PANTHER" id="PTHR33625:SF3">
    <property type="entry name" value="OS04G0550700 PROTEIN"/>
    <property type="match status" value="1"/>
</dbReference>
<sequence length="357" mass="38608">MGGGSGGPEGRGGMLRTVGRAFRANVGGVQEPFSGANNNSATTTTCNTSTKNSKSAQRNSNKCLSLSTSSSSTSPRSSSSVNSPKVPISASSFAPFSSLPSTPTSFCREELDWVAVDGFEDERICGYFDDFVFGSVPSVDEVQNAVSALQRAIDPATYSQLIRDRFSSNSDKDTSDQRTCSVGLMRRASSFGSDLDWIEPSLHLASPGTLQTYGTERVYDAFHLLRTEPSVQKMVISLSSDQAVWSAVLNNEVVRELRESLAAGSTENNGFCSRDEDPTQPDAARNILRWIFNSTIAKFLDLTKNITKLVNELFKSPNSGKTMEEGEADPFDEKLRSTFLLSILVLLIVVVTRAQAA</sequence>
<dbReference type="Proteomes" id="UP001370490">
    <property type="component" value="Unassembled WGS sequence"/>
</dbReference>
<feature type="region of interest" description="Disordered" evidence="1">
    <location>
        <begin position="28"/>
        <end position="85"/>
    </location>
</feature>
<evidence type="ECO:0008006" key="4">
    <source>
        <dbReference type="Google" id="ProtNLM"/>
    </source>
</evidence>
<dbReference type="AlphaFoldDB" id="A0AAN8VA70"/>
<evidence type="ECO:0000313" key="3">
    <source>
        <dbReference type="Proteomes" id="UP001370490"/>
    </source>
</evidence>
<evidence type="ECO:0000313" key="2">
    <source>
        <dbReference type="EMBL" id="KAK6926426.1"/>
    </source>
</evidence>
<reference evidence="2 3" key="1">
    <citation type="submission" date="2023-12" db="EMBL/GenBank/DDBJ databases">
        <title>A high-quality genome assembly for Dillenia turbinata (Dilleniales).</title>
        <authorList>
            <person name="Chanderbali A."/>
        </authorList>
    </citation>
    <scope>NUCLEOTIDE SEQUENCE [LARGE SCALE GENOMIC DNA]</scope>
    <source>
        <strain evidence="2">LSX21</strain>
        <tissue evidence="2">Leaf</tissue>
    </source>
</reference>
<protein>
    <recommendedName>
        <fullName evidence="4">Transmembrane protein</fullName>
    </recommendedName>
</protein>
<feature type="compositionally biased region" description="Low complexity" evidence="1">
    <location>
        <begin position="34"/>
        <end position="85"/>
    </location>
</feature>
<proteinExistence type="predicted"/>
<comment type="caution">
    <text evidence="2">The sequence shown here is derived from an EMBL/GenBank/DDBJ whole genome shotgun (WGS) entry which is preliminary data.</text>
</comment>
<dbReference type="PANTHER" id="PTHR33625">
    <property type="entry name" value="OS08G0179900 PROTEIN"/>
    <property type="match status" value="1"/>
</dbReference>
<accession>A0AAN8VA70</accession>